<comment type="caution">
    <text evidence="2">The sequence shown here is derived from an EMBL/GenBank/DDBJ whole genome shotgun (WGS) entry which is preliminary data.</text>
</comment>
<name>A0A5R9G579_9BACL</name>
<reference evidence="2 3" key="1">
    <citation type="submission" date="2019-05" db="EMBL/GenBank/DDBJ databases">
        <authorList>
            <person name="Narsing Rao M.P."/>
            <person name="Li W.J."/>
        </authorList>
    </citation>
    <scope>NUCLEOTIDE SEQUENCE [LARGE SCALE GENOMIC DNA]</scope>
    <source>
        <strain evidence="2 3">SYSU_K30003</strain>
    </source>
</reference>
<dbReference type="InterPro" id="IPR017850">
    <property type="entry name" value="Alkaline_phosphatase_core_sf"/>
</dbReference>
<evidence type="ECO:0000313" key="2">
    <source>
        <dbReference type="EMBL" id="TLS48648.1"/>
    </source>
</evidence>
<sequence>MDAKRPNILWIMLDHVTFRHYKLTKGAKPTLAAYERLASEGAEFTLCRSVHPLCLPARASMMTGVYTHKHRKLKNEKAKEETAYPLYFEMLAEQGYRVGYFGKNHSGYDLESKGVEGFYPRGYGNPYMTEAYKQYLNRKGLQAPIFRQEWGINQTRFPNGDYDVTAVDNFNTYSAGFLATPGPVHESDFLLSSAEDWLLGAGGGTGASGQPFALRIDIWGPHQAYQVPLEAKDTIDPRRIEEYPSFADEMKDRPAFVREYRESLRQKYKLQSWEDWQPVLQRAYEHYDYIEKSVNKFLDRLEALGLAENTYVIYTADHGDALGSHGGMVDKAGDLMEELMHIPLVIRGPGIGAGTASDALVSNLDLVPTVLELAGLEAPEYMDGMSLAPRLTGGSSAWREDFMAEHYGHFDVNAVQRALYYRQYKYVVTDGADHELYDLRADPFEMNNLRDDPDFEPVLSEMRRRLFDNMQRFRDTGEEMQPLLQAIVGAESGSLNSSKP</sequence>
<dbReference type="RefSeq" id="WP_138197918.1">
    <property type="nucleotide sequence ID" value="NZ_VCIW01000031.1"/>
</dbReference>
<accession>A0A5R9G579</accession>
<dbReference type="AlphaFoldDB" id="A0A5R9G579"/>
<dbReference type="InterPro" id="IPR000917">
    <property type="entry name" value="Sulfatase_N"/>
</dbReference>
<dbReference type="PANTHER" id="PTHR43108">
    <property type="entry name" value="N-ACETYLGLUCOSAMINE-6-SULFATASE FAMILY MEMBER"/>
    <property type="match status" value="1"/>
</dbReference>
<proteinExistence type="predicted"/>
<gene>
    <name evidence="2" type="ORF">FE782_29370</name>
</gene>
<keyword evidence="3" id="KW-1185">Reference proteome</keyword>
<dbReference type="Gene3D" id="3.40.720.10">
    <property type="entry name" value="Alkaline Phosphatase, subunit A"/>
    <property type="match status" value="1"/>
</dbReference>
<dbReference type="PANTHER" id="PTHR43108:SF8">
    <property type="entry name" value="SD21168P"/>
    <property type="match status" value="1"/>
</dbReference>
<evidence type="ECO:0000313" key="3">
    <source>
        <dbReference type="Proteomes" id="UP000309676"/>
    </source>
</evidence>
<feature type="domain" description="Sulfatase N-terminal" evidence="1">
    <location>
        <begin position="6"/>
        <end position="375"/>
    </location>
</feature>
<dbReference type="Pfam" id="PF00884">
    <property type="entry name" value="Sulfatase"/>
    <property type="match status" value="1"/>
</dbReference>
<dbReference type="OrthoDB" id="9762324at2"/>
<protein>
    <submittedName>
        <fullName evidence="2">DUF4976 domain-containing protein</fullName>
    </submittedName>
</protein>
<evidence type="ECO:0000259" key="1">
    <source>
        <dbReference type="Pfam" id="PF00884"/>
    </source>
</evidence>
<dbReference type="EMBL" id="VCIW01000031">
    <property type="protein sequence ID" value="TLS48648.1"/>
    <property type="molecule type" value="Genomic_DNA"/>
</dbReference>
<dbReference type="Proteomes" id="UP000309676">
    <property type="component" value="Unassembled WGS sequence"/>
</dbReference>
<dbReference type="SUPFAM" id="SSF53649">
    <property type="entry name" value="Alkaline phosphatase-like"/>
    <property type="match status" value="1"/>
</dbReference>
<organism evidence="2 3">
    <name type="scientific">Paenibacillus antri</name>
    <dbReference type="NCBI Taxonomy" id="2582848"/>
    <lineage>
        <taxon>Bacteria</taxon>
        <taxon>Bacillati</taxon>
        <taxon>Bacillota</taxon>
        <taxon>Bacilli</taxon>
        <taxon>Bacillales</taxon>
        <taxon>Paenibacillaceae</taxon>
        <taxon>Paenibacillus</taxon>
    </lineage>
</organism>